<organism evidence="1 2">
    <name type="scientific">Pseudonocardia yunnanensis</name>
    <dbReference type="NCBI Taxonomy" id="58107"/>
    <lineage>
        <taxon>Bacteria</taxon>
        <taxon>Bacillati</taxon>
        <taxon>Actinomycetota</taxon>
        <taxon>Actinomycetes</taxon>
        <taxon>Pseudonocardiales</taxon>
        <taxon>Pseudonocardiaceae</taxon>
        <taxon>Pseudonocardia</taxon>
    </lineage>
</organism>
<name>A0ABW4FC45_9PSEU</name>
<sequence length="87" mass="8798">MGLVYPSVTTLALAQTADERKGATSGSLQLSETLSVAVMIGAAGTIVAISDRVQWNEGNAQIAVFAATALAGIAAAAGRLENRGPQR</sequence>
<proteinExistence type="predicted"/>
<comment type="caution">
    <text evidence="1">The sequence shown here is derived from an EMBL/GenBank/DDBJ whole genome shotgun (WGS) entry which is preliminary data.</text>
</comment>
<dbReference type="Proteomes" id="UP001597114">
    <property type="component" value="Unassembled WGS sequence"/>
</dbReference>
<keyword evidence="2" id="KW-1185">Reference proteome</keyword>
<evidence type="ECO:0008006" key="3">
    <source>
        <dbReference type="Google" id="ProtNLM"/>
    </source>
</evidence>
<reference evidence="2" key="1">
    <citation type="journal article" date="2019" name="Int. J. Syst. Evol. Microbiol.">
        <title>The Global Catalogue of Microorganisms (GCM) 10K type strain sequencing project: providing services to taxonomists for standard genome sequencing and annotation.</title>
        <authorList>
            <consortium name="The Broad Institute Genomics Platform"/>
            <consortium name="The Broad Institute Genome Sequencing Center for Infectious Disease"/>
            <person name="Wu L."/>
            <person name="Ma J."/>
        </authorList>
    </citation>
    <scope>NUCLEOTIDE SEQUENCE [LARGE SCALE GENOMIC DNA]</scope>
    <source>
        <strain evidence="2">CCM 7043</strain>
    </source>
</reference>
<accession>A0ABW4FC45</accession>
<gene>
    <name evidence="1" type="ORF">ACFSJD_43100</name>
</gene>
<evidence type="ECO:0000313" key="1">
    <source>
        <dbReference type="EMBL" id="MFD1524337.1"/>
    </source>
</evidence>
<dbReference type="EMBL" id="JBHUCO010000081">
    <property type="protein sequence ID" value="MFD1524337.1"/>
    <property type="molecule type" value="Genomic_DNA"/>
</dbReference>
<evidence type="ECO:0000313" key="2">
    <source>
        <dbReference type="Proteomes" id="UP001597114"/>
    </source>
</evidence>
<dbReference type="RefSeq" id="WP_344725150.1">
    <property type="nucleotide sequence ID" value="NZ_BAAAUS010000029.1"/>
</dbReference>
<protein>
    <recommendedName>
        <fullName evidence="3">MFS transporter</fullName>
    </recommendedName>
</protein>